<reference evidence="1" key="1">
    <citation type="journal article" date="2022" name="bioRxiv">
        <title>Sequencing and chromosome-scale assembly of the giantPleurodeles waltlgenome.</title>
        <authorList>
            <person name="Brown T."/>
            <person name="Elewa A."/>
            <person name="Iarovenko S."/>
            <person name="Subramanian E."/>
            <person name="Araus A.J."/>
            <person name="Petzold A."/>
            <person name="Susuki M."/>
            <person name="Suzuki K.-i.T."/>
            <person name="Hayashi T."/>
            <person name="Toyoda A."/>
            <person name="Oliveira C."/>
            <person name="Osipova E."/>
            <person name="Leigh N.D."/>
            <person name="Simon A."/>
            <person name="Yun M.H."/>
        </authorList>
    </citation>
    <scope>NUCLEOTIDE SEQUENCE</scope>
    <source>
        <strain evidence="1">20211129_DDA</strain>
        <tissue evidence="1">Liver</tissue>
    </source>
</reference>
<dbReference type="PANTHER" id="PTHR37984">
    <property type="entry name" value="PROTEIN CBG26694"/>
    <property type="match status" value="1"/>
</dbReference>
<dbReference type="InterPro" id="IPR043502">
    <property type="entry name" value="DNA/RNA_pol_sf"/>
</dbReference>
<dbReference type="Gene3D" id="3.30.70.270">
    <property type="match status" value="1"/>
</dbReference>
<gene>
    <name evidence="1" type="ORF">NDU88_006199</name>
</gene>
<protein>
    <submittedName>
        <fullName evidence="1">Uncharacterized protein</fullName>
    </submittedName>
</protein>
<sequence>MESLGHTITGKGIMPKEDLVNAIQNLKSLPNKEELIRFIAMAKYYNKFVREFAEMCVNMRNLLRKWVEFVGSDRSEVEFGEIKEKLSKAPRLKNVDPQLQIDASTKD</sequence>
<proteinExistence type="predicted"/>
<organism evidence="1 2">
    <name type="scientific">Pleurodeles waltl</name>
    <name type="common">Iberian ribbed newt</name>
    <dbReference type="NCBI Taxonomy" id="8319"/>
    <lineage>
        <taxon>Eukaryota</taxon>
        <taxon>Metazoa</taxon>
        <taxon>Chordata</taxon>
        <taxon>Craniata</taxon>
        <taxon>Vertebrata</taxon>
        <taxon>Euteleostomi</taxon>
        <taxon>Amphibia</taxon>
        <taxon>Batrachia</taxon>
        <taxon>Caudata</taxon>
        <taxon>Salamandroidea</taxon>
        <taxon>Salamandridae</taxon>
        <taxon>Pleurodelinae</taxon>
        <taxon>Pleurodeles</taxon>
    </lineage>
</organism>
<dbReference type="InterPro" id="IPR043128">
    <property type="entry name" value="Rev_trsase/Diguanyl_cyclase"/>
</dbReference>
<evidence type="ECO:0000313" key="1">
    <source>
        <dbReference type="EMBL" id="KAJ1189454.1"/>
    </source>
</evidence>
<dbReference type="EMBL" id="JANPWB010000005">
    <property type="protein sequence ID" value="KAJ1189454.1"/>
    <property type="molecule type" value="Genomic_DNA"/>
</dbReference>
<dbReference type="InterPro" id="IPR050951">
    <property type="entry name" value="Retrovirus_Pol_polyprotein"/>
</dbReference>
<accession>A0AAV7UKD0</accession>
<dbReference type="Proteomes" id="UP001066276">
    <property type="component" value="Chromosome 3_1"/>
</dbReference>
<comment type="caution">
    <text evidence="1">The sequence shown here is derived from an EMBL/GenBank/DDBJ whole genome shotgun (WGS) entry which is preliminary data.</text>
</comment>
<dbReference type="PANTHER" id="PTHR37984:SF9">
    <property type="entry name" value="INTEGRASE CATALYTIC DOMAIN-CONTAINING PROTEIN"/>
    <property type="match status" value="1"/>
</dbReference>
<name>A0AAV7UKD0_PLEWA</name>
<dbReference type="AlphaFoldDB" id="A0AAV7UKD0"/>
<evidence type="ECO:0000313" key="2">
    <source>
        <dbReference type="Proteomes" id="UP001066276"/>
    </source>
</evidence>
<dbReference type="SUPFAM" id="SSF56672">
    <property type="entry name" value="DNA/RNA polymerases"/>
    <property type="match status" value="1"/>
</dbReference>
<keyword evidence="2" id="KW-1185">Reference proteome</keyword>